<feature type="compositionally biased region" description="Basic and acidic residues" evidence="1">
    <location>
        <begin position="332"/>
        <end position="348"/>
    </location>
</feature>
<evidence type="ECO:0000313" key="3">
    <source>
        <dbReference type="EMBL" id="GFR93666.1"/>
    </source>
</evidence>
<feature type="compositionally biased region" description="Polar residues" evidence="1">
    <location>
        <begin position="458"/>
        <end position="470"/>
    </location>
</feature>
<evidence type="ECO:0000313" key="4">
    <source>
        <dbReference type="Proteomes" id="UP000762676"/>
    </source>
</evidence>
<name>A0AAV4HA81_9GAST</name>
<accession>A0AAV4HA81</accession>
<feature type="compositionally biased region" description="Basic and acidic residues" evidence="1">
    <location>
        <begin position="265"/>
        <end position="280"/>
    </location>
</feature>
<dbReference type="InterPro" id="IPR001025">
    <property type="entry name" value="BAH_dom"/>
</dbReference>
<feature type="compositionally biased region" description="Basic residues" evidence="1">
    <location>
        <begin position="1309"/>
        <end position="1320"/>
    </location>
</feature>
<feature type="compositionally biased region" description="Pro residues" evidence="1">
    <location>
        <begin position="667"/>
        <end position="679"/>
    </location>
</feature>
<feature type="compositionally biased region" description="Basic and acidic residues" evidence="1">
    <location>
        <begin position="106"/>
        <end position="115"/>
    </location>
</feature>
<feature type="compositionally biased region" description="Basic and acidic residues" evidence="1">
    <location>
        <begin position="444"/>
        <end position="454"/>
    </location>
</feature>
<feature type="region of interest" description="Disordered" evidence="1">
    <location>
        <begin position="1227"/>
        <end position="1251"/>
    </location>
</feature>
<dbReference type="GO" id="GO:0045892">
    <property type="term" value="P:negative regulation of DNA-templated transcription"/>
    <property type="evidence" value="ECO:0007669"/>
    <property type="project" value="TreeGrafter"/>
</dbReference>
<protein>
    <submittedName>
        <fullName evidence="3">Bromo adjacent homology domain-containing 1 protein</fullName>
    </submittedName>
</protein>
<feature type="compositionally biased region" description="Low complexity" evidence="1">
    <location>
        <begin position="1273"/>
        <end position="1287"/>
    </location>
</feature>
<dbReference type="GO" id="GO:0005677">
    <property type="term" value="C:chromatin silencing complex"/>
    <property type="evidence" value="ECO:0007669"/>
    <property type="project" value="TreeGrafter"/>
</dbReference>
<dbReference type="GO" id="GO:0031507">
    <property type="term" value="P:heterochromatin formation"/>
    <property type="evidence" value="ECO:0007669"/>
    <property type="project" value="TreeGrafter"/>
</dbReference>
<feature type="compositionally biased region" description="Polar residues" evidence="1">
    <location>
        <begin position="232"/>
        <end position="243"/>
    </location>
</feature>
<feature type="compositionally biased region" description="Basic residues" evidence="1">
    <location>
        <begin position="349"/>
        <end position="370"/>
    </location>
</feature>
<feature type="compositionally biased region" description="Basic and acidic residues" evidence="1">
    <location>
        <begin position="249"/>
        <end position="258"/>
    </location>
</feature>
<dbReference type="InterPro" id="IPR053032">
    <property type="entry name" value="BAH_domain-containing"/>
</dbReference>
<reference evidence="3 4" key="1">
    <citation type="journal article" date="2021" name="Elife">
        <title>Chloroplast acquisition without the gene transfer in kleptoplastic sea slugs, Plakobranchus ocellatus.</title>
        <authorList>
            <person name="Maeda T."/>
            <person name="Takahashi S."/>
            <person name="Yoshida T."/>
            <person name="Shimamura S."/>
            <person name="Takaki Y."/>
            <person name="Nagai Y."/>
            <person name="Toyoda A."/>
            <person name="Suzuki Y."/>
            <person name="Arimoto A."/>
            <person name="Ishii H."/>
            <person name="Satoh N."/>
            <person name="Nishiyama T."/>
            <person name="Hasebe M."/>
            <person name="Maruyama T."/>
            <person name="Minagawa J."/>
            <person name="Obokata J."/>
            <person name="Shigenobu S."/>
        </authorList>
    </citation>
    <scope>NUCLEOTIDE SEQUENCE [LARGE SCALE GENOMIC DNA]</scope>
</reference>
<feature type="compositionally biased region" description="Low complexity" evidence="1">
    <location>
        <begin position="612"/>
        <end position="643"/>
    </location>
</feature>
<feature type="region of interest" description="Disordered" evidence="1">
    <location>
        <begin position="984"/>
        <end position="1018"/>
    </location>
</feature>
<dbReference type="GO" id="GO:0000976">
    <property type="term" value="F:transcription cis-regulatory region binding"/>
    <property type="evidence" value="ECO:0007669"/>
    <property type="project" value="TreeGrafter"/>
</dbReference>
<feature type="compositionally biased region" description="Low complexity" evidence="1">
    <location>
        <begin position="116"/>
        <end position="132"/>
    </location>
</feature>
<dbReference type="Gene3D" id="2.30.30.490">
    <property type="match status" value="1"/>
</dbReference>
<feature type="compositionally biased region" description="Acidic residues" evidence="1">
    <location>
        <begin position="1201"/>
        <end position="1211"/>
    </location>
</feature>
<feature type="region of interest" description="Disordered" evidence="1">
    <location>
        <begin position="231"/>
        <end position="382"/>
    </location>
</feature>
<feature type="region of interest" description="Disordered" evidence="1">
    <location>
        <begin position="813"/>
        <end position="887"/>
    </location>
</feature>
<feature type="compositionally biased region" description="Polar residues" evidence="1">
    <location>
        <begin position="82"/>
        <end position="105"/>
    </location>
</feature>
<feature type="compositionally biased region" description="Pro residues" evidence="1">
    <location>
        <begin position="1043"/>
        <end position="1056"/>
    </location>
</feature>
<proteinExistence type="predicted"/>
<evidence type="ECO:0000256" key="1">
    <source>
        <dbReference type="SAM" id="MobiDB-lite"/>
    </source>
</evidence>
<feature type="compositionally biased region" description="Low complexity" evidence="1">
    <location>
        <begin position="1"/>
        <end position="37"/>
    </location>
</feature>
<feature type="region of interest" description="Disordered" evidence="1">
    <location>
        <begin position="443"/>
        <end position="479"/>
    </location>
</feature>
<feature type="compositionally biased region" description="Basic residues" evidence="1">
    <location>
        <begin position="144"/>
        <end position="153"/>
    </location>
</feature>
<gene>
    <name evidence="3" type="ORF">ElyMa_002648600</name>
</gene>
<organism evidence="3 4">
    <name type="scientific">Elysia marginata</name>
    <dbReference type="NCBI Taxonomy" id="1093978"/>
    <lineage>
        <taxon>Eukaryota</taxon>
        <taxon>Metazoa</taxon>
        <taxon>Spiralia</taxon>
        <taxon>Lophotrochozoa</taxon>
        <taxon>Mollusca</taxon>
        <taxon>Gastropoda</taxon>
        <taxon>Heterobranchia</taxon>
        <taxon>Euthyneura</taxon>
        <taxon>Panpulmonata</taxon>
        <taxon>Sacoglossa</taxon>
        <taxon>Placobranchoidea</taxon>
        <taxon>Plakobranchidae</taxon>
        <taxon>Elysia</taxon>
    </lineage>
</organism>
<feature type="region of interest" description="Disordered" evidence="1">
    <location>
        <begin position="1037"/>
        <end position="1085"/>
    </location>
</feature>
<feature type="region of interest" description="Disordered" evidence="1">
    <location>
        <begin position="1"/>
        <end position="195"/>
    </location>
</feature>
<dbReference type="SMART" id="SM00439">
    <property type="entry name" value="BAH"/>
    <property type="match status" value="1"/>
</dbReference>
<dbReference type="PANTHER" id="PTHR46576:SF1">
    <property type="entry name" value="BROMO ADJACENT HOMOLOGY DOMAIN-CONTAINING 1 PROTEIN"/>
    <property type="match status" value="1"/>
</dbReference>
<dbReference type="PANTHER" id="PTHR46576">
    <property type="entry name" value="BROMO ADJACENT HOMOLOGY DOMAIN-CONTAINING 1 PROTEIN"/>
    <property type="match status" value="1"/>
</dbReference>
<sequence>MKTKGSSRSASPASSPITTVKSPSKSAPKSPTKAMPKNLPKTPAKLSVKAVSPARTPSKSPAKDVTKSPAKSKTASSSPTKQGTKQQKASPKQPMQRSTTAQTKGISERRADGQSRAKSPRPSAKPSPSKASQAGKGNVETKQKNTRISKAKGKVKDKSPGKKQTHDGLACGRKRTPLKKTPMKGITKTKKKKIQRELSTSQFIDLWTLANIGKREASLNASMKVNIMYESATKSPPKQSPGKTCNGAHEMKKEEEQGKSNTKKSSPESKDRVTESEEKKAKRPMLSVSKGAKSKKLSVTAALKVRQKSGLSSPSKKALPEQRKRKSPHYKIFKEEPVTKSRKIETTKKAKPVAKSKGKAMKNAKKKKSKVAPSGHHLCNIIEKSPRQASLIAKAMIAMEQEEDVVPESAAARTKLYDWQELRPQHQSSRRRLVWVSGLAKSLGGKDGRGDAKLVDTANGNDSASGSLPSTMAPEPSEALQSALLRTLHEVGDPRLLREFYRAQRDDFSGYVDVEKYDPAPLPPPRKETGGPPTATISPVKDVSNSPAKAKPMPTDAASAPVKKPPKVGVSEKKSGTCSPAKPQPCRVATPIPQFPHGRRTSHMTSFIHHPIGQQHQQQQQFHKQQQEQQRQPYPQKQAPQPAHTHHPQPIKVTPYSPGPAFIYQFVPPPPSSPSPSPLPYGLAGTTSPAPHGDFQSSFTLSHMGSLSLGRRGVNPYEPAYNNSMQQVGFGFPPYYPASLQALHQPQNMQSLSNLPGLQSLPNLSAVPGLQNLGNLQPMGVQQFPLVQPAPVVAHQQLPHDMTQFSPLRTNFPSYSHLSPSRDGAGFVRPQPMMPPPAHSHKPTHTPMGPPPAPPITPSARPGSSPHRQQHQHQQLHHHHLQQQLQQTSPIESLRTMNPQGVQPILQSRILQFPNSTAPYSQPQAYHTLAQPVRHQHVNLLPKPLTPVKPAGGTPQTQHHNAGGGNTSHFLQTHSAVCKKEISTDSRTPNCDNNMIHKPPSTCNAEVQTKPAVNRRTSTEAADISDLLHSAHSAMFATESGTPPAPGRDTLPPPQPASFSSDPPCNSSSYGSGPSQVRSGAGPAVTPSFSAAYSVSTILDLPSQKLKSEPQATVASCEFGPQVVQNSFSLVANSPSNLDNIAFPSNVSHITGTESTGTGPYSVLAVVKKEPEDKPQAKEIEESCKQENAPKKRKAGPIIIEDSEEESSEDEPLAKLIKKNPAPKVLTKPTAQVSGKPQLVQSPSKINSVKPISLNGTKQKRTSIKQKMVPISPIKSKQKPKVSPVKLKSVRKPKKAAKVAVAVSPLKKGAARKPKVKRAGKTTGKSASSKPKKPTAKKARLDFLNAQSLARPINNHGWSWIGEGSVEPVPKLTISREEQVRMRRCFKSMRHESGEQVAVGDCVLLQSDGTDGNVPYVARVTRLWEALNGEKMFSMLWYYQPEHTATGREAEDGEQELFASKHREENSVACIDKCYVLIYNEYCRLEAEAARHDQGVMMPRWREEMPGVSVEDQHLRRRPPPSNACVDNIWFSRYDYDIRKKYVRKPKHKKSSLRYRAPSKLV</sequence>
<feature type="compositionally biased region" description="Pro residues" evidence="1">
    <location>
        <begin position="848"/>
        <end position="857"/>
    </location>
</feature>
<feature type="domain" description="BAH" evidence="2">
    <location>
        <begin position="1395"/>
        <end position="1512"/>
    </location>
</feature>
<feature type="region of interest" description="Disordered" evidence="1">
    <location>
        <begin position="1273"/>
        <end position="1337"/>
    </location>
</feature>
<feature type="compositionally biased region" description="Low complexity" evidence="1">
    <location>
        <begin position="1058"/>
        <end position="1072"/>
    </location>
</feature>
<comment type="caution">
    <text evidence="3">The sequence shown here is derived from an EMBL/GenBank/DDBJ whole genome shotgun (WGS) entry which is preliminary data.</text>
</comment>
<dbReference type="GO" id="GO:0003682">
    <property type="term" value="F:chromatin binding"/>
    <property type="evidence" value="ECO:0007669"/>
    <property type="project" value="InterPro"/>
</dbReference>
<feature type="region of interest" description="Disordered" evidence="1">
    <location>
        <begin position="612"/>
        <end position="692"/>
    </location>
</feature>
<keyword evidence="4" id="KW-1185">Reference proteome</keyword>
<feature type="region of interest" description="Disordered" evidence="1">
    <location>
        <begin position="512"/>
        <end position="588"/>
    </location>
</feature>
<feature type="compositionally biased region" description="Basic and acidic residues" evidence="1">
    <location>
        <begin position="154"/>
        <end position="166"/>
    </location>
</feature>
<dbReference type="PROSITE" id="PS51038">
    <property type="entry name" value="BAH"/>
    <property type="match status" value="1"/>
</dbReference>
<dbReference type="InterPro" id="IPR043151">
    <property type="entry name" value="BAH_sf"/>
</dbReference>
<feature type="compositionally biased region" description="Basic and acidic residues" evidence="1">
    <location>
        <begin position="1172"/>
        <end position="1190"/>
    </location>
</feature>
<evidence type="ECO:0000259" key="2">
    <source>
        <dbReference type="PROSITE" id="PS51038"/>
    </source>
</evidence>
<feature type="compositionally biased region" description="Polar residues" evidence="1">
    <location>
        <begin position="1229"/>
        <end position="1247"/>
    </location>
</feature>
<dbReference type="Pfam" id="PF01426">
    <property type="entry name" value="BAH"/>
    <property type="match status" value="1"/>
</dbReference>
<feature type="compositionally biased region" description="Low complexity" evidence="1">
    <location>
        <begin position="1298"/>
        <end position="1308"/>
    </location>
</feature>
<dbReference type="Proteomes" id="UP000762676">
    <property type="component" value="Unassembled WGS sequence"/>
</dbReference>
<dbReference type="EMBL" id="BMAT01005465">
    <property type="protein sequence ID" value="GFR93666.1"/>
    <property type="molecule type" value="Genomic_DNA"/>
</dbReference>
<feature type="region of interest" description="Disordered" evidence="1">
    <location>
        <begin position="1172"/>
        <end position="1213"/>
    </location>
</feature>
<feature type="compositionally biased region" description="Basic residues" evidence="1">
    <location>
        <begin position="868"/>
        <end position="881"/>
    </location>
</feature>
<feature type="compositionally biased region" description="Basic residues" evidence="1">
    <location>
        <begin position="1288"/>
        <end position="1297"/>
    </location>
</feature>
<feature type="compositionally biased region" description="Low complexity" evidence="1">
    <location>
        <begin position="67"/>
        <end position="81"/>
    </location>
</feature>
<feature type="compositionally biased region" description="Basic residues" evidence="1">
    <location>
        <begin position="172"/>
        <end position="194"/>
    </location>
</feature>